<protein>
    <submittedName>
        <fullName evidence="1">Uncharacterized protein</fullName>
    </submittedName>
</protein>
<name>A0ABP9FTY2_9MICC</name>
<organism evidence="1 2">
    <name type="scientific">Nesterenkonia rhizosphaerae</name>
    <dbReference type="NCBI Taxonomy" id="1348272"/>
    <lineage>
        <taxon>Bacteria</taxon>
        <taxon>Bacillati</taxon>
        <taxon>Actinomycetota</taxon>
        <taxon>Actinomycetes</taxon>
        <taxon>Micrococcales</taxon>
        <taxon>Micrococcaceae</taxon>
        <taxon>Nesterenkonia</taxon>
    </lineage>
</organism>
<dbReference type="Proteomes" id="UP001500368">
    <property type="component" value="Unassembled WGS sequence"/>
</dbReference>
<evidence type="ECO:0000313" key="2">
    <source>
        <dbReference type="Proteomes" id="UP001500368"/>
    </source>
</evidence>
<comment type="caution">
    <text evidence="1">The sequence shown here is derived from an EMBL/GenBank/DDBJ whole genome shotgun (WGS) entry which is preliminary data.</text>
</comment>
<keyword evidence="2" id="KW-1185">Reference proteome</keyword>
<reference evidence="2" key="1">
    <citation type="journal article" date="2019" name="Int. J. Syst. Evol. Microbiol.">
        <title>The Global Catalogue of Microorganisms (GCM) 10K type strain sequencing project: providing services to taxonomists for standard genome sequencing and annotation.</title>
        <authorList>
            <consortium name="The Broad Institute Genomics Platform"/>
            <consortium name="The Broad Institute Genome Sequencing Center for Infectious Disease"/>
            <person name="Wu L."/>
            <person name="Ma J."/>
        </authorList>
    </citation>
    <scope>NUCLEOTIDE SEQUENCE [LARGE SCALE GENOMIC DNA]</scope>
    <source>
        <strain evidence="2">JCM 19129</strain>
    </source>
</reference>
<sequence length="99" mass="10873">MSWTPALTASEKKSALRSSLPPKLAKAQMQLDKLPPGAVILDSNGHAWQQGKTYGITGYGDPYWYRAYGDDNCVSSFELAQILDGDFTIIHPTKEADRA</sequence>
<accession>A0ABP9FTY2</accession>
<dbReference type="RefSeq" id="WP_345476820.1">
    <property type="nucleotide sequence ID" value="NZ_BAABLW010000005.1"/>
</dbReference>
<proteinExistence type="predicted"/>
<dbReference type="EMBL" id="BAABLW010000005">
    <property type="protein sequence ID" value="GAA4915672.1"/>
    <property type="molecule type" value="Genomic_DNA"/>
</dbReference>
<gene>
    <name evidence="1" type="ORF">GCM10025790_08340</name>
</gene>
<evidence type="ECO:0000313" key="1">
    <source>
        <dbReference type="EMBL" id="GAA4915672.1"/>
    </source>
</evidence>